<dbReference type="InterPro" id="IPR001789">
    <property type="entry name" value="Sig_transdc_resp-reg_receiver"/>
</dbReference>
<keyword evidence="2" id="KW-0597">Phosphoprotein</keyword>
<dbReference type="Pfam" id="PF00072">
    <property type="entry name" value="Response_reg"/>
    <property type="match status" value="1"/>
</dbReference>
<feature type="domain" description="Response regulatory" evidence="3">
    <location>
        <begin position="16"/>
        <end position="132"/>
    </location>
</feature>
<feature type="modified residue" description="4-aspartylphosphate" evidence="2">
    <location>
        <position position="67"/>
    </location>
</feature>
<evidence type="ECO:0000313" key="4">
    <source>
        <dbReference type="EMBL" id="QNN50034.1"/>
    </source>
</evidence>
<gene>
    <name evidence="4" type="ORF">H9L10_02860</name>
</gene>
<dbReference type="EMBL" id="CP060712">
    <property type="protein sequence ID" value="QNN50034.1"/>
    <property type="molecule type" value="Genomic_DNA"/>
</dbReference>
<evidence type="ECO:0000259" key="3">
    <source>
        <dbReference type="PROSITE" id="PS50110"/>
    </source>
</evidence>
<reference evidence="4 5" key="1">
    <citation type="submission" date="2020-08" db="EMBL/GenBank/DDBJ databases">
        <title>Genome sequence of Phycicoccus endophyticus JCM 31784T.</title>
        <authorList>
            <person name="Hyun D.-W."/>
            <person name="Bae J.-W."/>
        </authorList>
    </citation>
    <scope>NUCLEOTIDE SEQUENCE [LARGE SCALE GENOMIC DNA]</scope>
    <source>
        <strain evidence="4 5">JCM 31784</strain>
    </source>
</reference>
<dbReference type="Gene3D" id="3.40.50.2300">
    <property type="match status" value="1"/>
</dbReference>
<dbReference type="SUPFAM" id="SSF52172">
    <property type="entry name" value="CheY-like"/>
    <property type="match status" value="1"/>
</dbReference>
<proteinExistence type="predicted"/>
<keyword evidence="5" id="KW-1185">Reference proteome</keyword>
<dbReference type="InterPro" id="IPR039420">
    <property type="entry name" value="WalR-like"/>
</dbReference>
<dbReference type="InterPro" id="IPR058245">
    <property type="entry name" value="NreC/VraR/RcsB-like_REC"/>
</dbReference>
<name>A0A7G9R359_9MICO</name>
<dbReference type="GO" id="GO:0003677">
    <property type="term" value="F:DNA binding"/>
    <property type="evidence" value="ECO:0007669"/>
    <property type="project" value="UniProtKB-KW"/>
</dbReference>
<dbReference type="CDD" id="cd17535">
    <property type="entry name" value="REC_NarL-like"/>
    <property type="match status" value="1"/>
</dbReference>
<organism evidence="4 5">
    <name type="scientific">Phycicoccus endophyticus</name>
    <dbReference type="NCBI Taxonomy" id="1690220"/>
    <lineage>
        <taxon>Bacteria</taxon>
        <taxon>Bacillati</taxon>
        <taxon>Actinomycetota</taxon>
        <taxon>Actinomycetes</taxon>
        <taxon>Micrococcales</taxon>
        <taxon>Intrasporangiaceae</taxon>
        <taxon>Phycicoccus</taxon>
    </lineage>
</organism>
<keyword evidence="1" id="KW-0238">DNA-binding</keyword>
<evidence type="ECO:0000256" key="2">
    <source>
        <dbReference type="PROSITE-ProRule" id="PRU00169"/>
    </source>
</evidence>
<dbReference type="RefSeq" id="WP_166102015.1">
    <property type="nucleotide sequence ID" value="NZ_CP060712.1"/>
</dbReference>
<protein>
    <submittedName>
        <fullName evidence="4">Response regulator transcription factor</fullName>
    </submittedName>
</protein>
<dbReference type="SMART" id="SM00448">
    <property type="entry name" value="REC"/>
    <property type="match status" value="1"/>
</dbReference>
<dbReference type="AlphaFoldDB" id="A0A7G9R359"/>
<dbReference type="Proteomes" id="UP000515976">
    <property type="component" value="Chromosome"/>
</dbReference>
<dbReference type="KEGG" id="pei:H9L10_02860"/>
<dbReference type="GO" id="GO:0000160">
    <property type="term" value="P:phosphorelay signal transduction system"/>
    <property type="evidence" value="ECO:0007669"/>
    <property type="project" value="InterPro"/>
</dbReference>
<accession>A0A7G9R359</accession>
<dbReference type="PANTHER" id="PTHR43214">
    <property type="entry name" value="TWO-COMPONENT RESPONSE REGULATOR"/>
    <property type="match status" value="1"/>
</dbReference>
<dbReference type="PROSITE" id="PS50110">
    <property type="entry name" value="RESPONSE_REGULATORY"/>
    <property type="match status" value="1"/>
</dbReference>
<sequence>MAEVSSDAGPAGDPVRVVIADDHARYRQSMTLVVELDGSARVVGQAGDGEEALAVCARVRPDVVLMDVRMPGLGGIDAVARLSVDAPDVRTVMLTMSDEEDELLEALRVGAVGCLLKDRPGEEVAEAVRHVHAGGAVLPARLAAALLDELGRRRPGPGPAQTRLLRLLARGMSQAEAAAALGLADGELAPLLGGILAALRSRPDAPVPTRGESAPSPDG</sequence>
<evidence type="ECO:0000313" key="5">
    <source>
        <dbReference type="Proteomes" id="UP000515976"/>
    </source>
</evidence>
<dbReference type="InterPro" id="IPR011006">
    <property type="entry name" value="CheY-like_superfamily"/>
</dbReference>
<evidence type="ECO:0000256" key="1">
    <source>
        <dbReference type="ARBA" id="ARBA00023125"/>
    </source>
</evidence>